<dbReference type="Pfam" id="PF00172">
    <property type="entry name" value="Zn_clus"/>
    <property type="match status" value="1"/>
</dbReference>
<dbReference type="CDD" id="cd00067">
    <property type="entry name" value="GAL4"/>
    <property type="match status" value="1"/>
</dbReference>
<feature type="domain" description="Zn(2)-C6 fungal-type" evidence="7">
    <location>
        <begin position="29"/>
        <end position="59"/>
    </location>
</feature>
<evidence type="ECO:0000313" key="9">
    <source>
        <dbReference type="Proteomes" id="UP000799539"/>
    </source>
</evidence>
<keyword evidence="2" id="KW-0805">Transcription regulation</keyword>
<keyword evidence="4" id="KW-0804">Transcription</keyword>
<evidence type="ECO:0000259" key="7">
    <source>
        <dbReference type="PROSITE" id="PS50048"/>
    </source>
</evidence>
<dbReference type="InterPro" id="IPR050675">
    <property type="entry name" value="OAF3"/>
</dbReference>
<dbReference type="GO" id="GO:0003677">
    <property type="term" value="F:DNA binding"/>
    <property type="evidence" value="ECO:0007669"/>
    <property type="project" value="UniProtKB-KW"/>
</dbReference>
<name>A0A6A6FSN9_9PEZI</name>
<organism evidence="8 9">
    <name type="scientific">Cercospora zeae-maydis SCOH1-5</name>
    <dbReference type="NCBI Taxonomy" id="717836"/>
    <lineage>
        <taxon>Eukaryota</taxon>
        <taxon>Fungi</taxon>
        <taxon>Dikarya</taxon>
        <taxon>Ascomycota</taxon>
        <taxon>Pezizomycotina</taxon>
        <taxon>Dothideomycetes</taxon>
        <taxon>Dothideomycetidae</taxon>
        <taxon>Mycosphaerellales</taxon>
        <taxon>Mycosphaerellaceae</taxon>
        <taxon>Cercospora</taxon>
    </lineage>
</organism>
<protein>
    <recommendedName>
        <fullName evidence="7">Zn(2)-C6 fungal-type domain-containing protein</fullName>
    </recommendedName>
</protein>
<dbReference type="EMBL" id="ML992664">
    <property type="protein sequence ID" value="KAF2216463.1"/>
    <property type="molecule type" value="Genomic_DNA"/>
</dbReference>
<gene>
    <name evidence="8" type="ORF">CERZMDRAFT_81563</name>
</gene>
<evidence type="ECO:0000256" key="6">
    <source>
        <dbReference type="SAM" id="MobiDB-lite"/>
    </source>
</evidence>
<reference evidence="8" key="1">
    <citation type="journal article" date="2020" name="Stud. Mycol.">
        <title>101 Dothideomycetes genomes: a test case for predicting lifestyles and emergence of pathogens.</title>
        <authorList>
            <person name="Haridas S."/>
            <person name="Albert R."/>
            <person name="Binder M."/>
            <person name="Bloem J."/>
            <person name="Labutti K."/>
            <person name="Salamov A."/>
            <person name="Andreopoulos B."/>
            <person name="Baker S."/>
            <person name="Barry K."/>
            <person name="Bills G."/>
            <person name="Bluhm B."/>
            <person name="Cannon C."/>
            <person name="Castanera R."/>
            <person name="Culley D."/>
            <person name="Daum C."/>
            <person name="Ezra D."/>
            <person name="Gonzalez J."/>
            <person name="Henrissat B."/>
            <person name="Kuo A."/>
            <person name="Liang C."/>
            <person name="Lipzen A."/>
            <person name="Lutzoni F."/>
            <person name="Magnuson J."/>
            <person name="Mondo S."/>
            <person name="Nolan M."/>
            <person name="Ohm R."/>
            <person name="Pangilinan J."/>
            <person name="Park H.-J."/>
            <person name="Ramirez L."/>
            <person name="Alfaro M."/>
            <person name="Sun H."/>
            <person name="Tritt A."/>
            <person name="Yoshinaga Y."/>
            <person name="Zwiers L.-H."/>
            <person name="Turgeon B."/>
            <person name="Goodwin S."/>
            <person name="Spatafora J."/>
            <person name="Crous P."/>
            <person name="Grigoriev I."/>
        </authorList>
    </citation>
    <scope>NUCLEOTIDE SEQUENCE</scope>
    <source>
        <strain evidence="8">SCOH1-5</strain>
    </source>
</reference>
<dbReference type="InterPro" id="IPR036864">
    <property type="entry name" value="Zn2-C6_fun-type_DNA-bd_sf"/>
</dbReference>
<dbReference type="GO" id="GO:0000981">
    <property type="term" value="F:DNA-binding transcription factor activity, RNA polymerase II-specific"/>
    <property type="evidence" value="ECO:0007669"/>
    <property type="project" value="InterPro"/>
</dbReference>
<evidence type="ECO:0000256" key="2">
    <source>
        <dbReference type="ARBA" id="ARBA00023015"/>
    </source>
</evidence>
<proteinExistence type="predicted"/>
<dbReference type="PANTHER" id="PTHR31069">
    <property type="entry name" value="OLEATE-ACTIVATED TRANSCRIPTION FACTOR 1-RELATED"/>
    <property type="match status" value="1"/>
</dbReference>
<keyword evidence="5" id="KW-0539">Nucleus</keyword>
<accession>A0A6A6FSN9</accession>
<keyword evidence="9" id="KW-1185">Reference proteome</keyword>
<evidence type="ECO:0000256" key="1">
    <source>
        <dbReference type="ARBA" id="ARBA00022723"/>
    </source>
</evidence>
<dbReference type="AlphaFoldDB" id="A0A6A6FSN9"/>
<keyword evidence="3" id="KW-0238">DNA-binding</keyword>
<dbReference type="SUPFAM" id="SSF57701">
    <property type="entry name" value="Zn2/Cys6 DNA-binding domain"/>
    <property type="match status" value="1"/>
</dbReference>
<dbReference type="PROSITE" id="PS50048">
    <property type="entry name" value="ZN2_CY6_FUNGAL_2"/>
    <property type="match status" value="1"/>
</dbReference>
<keyword evidence="1" id="KW-0479">Metal-binding</keyword>
<dbReference type="InterPro" id="IPR001138">
    <property type="entry name" value="Zn2Cys6_DnaBD"/>
</dbReference>
<dbReference type="PANTHER" id="PTHR31069:SF31">
    <property type="entry name" value="MONODICTYPHENONE CLUSTER TRANSCRIPTION FACTOR-RELATED"/>
    <property type="match status" value="1"/>
</dbReference>
<evidence type="ECO:0000256" key="3">
    <source>
        <dbReference type="ARBA" id="ARBA00023125"/>
    </source>
</evidence>
<evidence type="ECO:0000256" key="4">
    <source>
        <dbReference type="ARBA" id="ARBA00023163"/>
    </source>
</evidence>
<dbReference type="Proteomes" id="UP000799539">
    <property type="component" value="Unassembled WGS sequence"/>
</dbReference>
<sequence>MSFCTTGSDDKAQGRTGCTFTASNLHTNACDQCYRRKQACSKEQPSCGRCRLDGRQCTYSESRGAGRPRKVTGNMSSPSSAARHKQQRVDKQNYDEVSTEVCDDNDNTFFGNSSSSDQFSSGDYSNFETIGLQYSNATPLETNHFSFSECNKNQKPLLEFDRVATAGGAMELSGEGTVHSDVSPQSEYSSSSSGARLTSLEVHQHSAYLGHSGEDLLRYIELASQDLIPHGSNHSEDSEPLDDVRPHLLAAIDLGERLIMSDGSQSSGGLFLMLLGVIQQIDGYLGSLGPQYSLSHNHGMRIIMLASTLDFPEKFGMHDKLESSTEGTKALANFTSQLQHRVRDRMRLMGTA</sequence>
<dbReference type="SMART" id="SM00066">
    <property type="entry name" value="GAL4"/>
    <property type="match status" value="1"/>
</dbReference>
<evidence type="ECO:0000313" key="8">
    <source>
        <dbReference type="EMBL" id="KAF2216463.1"/>
    </source>
</evidence>
<evidence type="ECO:0000256" key="5">
    <source>
        <dbReference type="ARBA" id="ARBA00023242"/>
    </source>
</evidence>
<dbReference type="Gene3D" id="4.10.240.10">
    <property type="entry name" value="Zn(2)-C6 fungal-type DNA-binding domain"/>
    <property type="match status" value="1"/>
</dbReference>
<dbReference type="GO" id="GO:0008270">
    <property type="term" value="F:zinc ion binding"/>
    <property type="evidence" value="ECO:0007669"/>
    <property type="project" value="InterPro"/>
</dbReference>
<feature type="region of interest" description="Disordered" evidence="6">
    <location>
        <begin position="61"/>
        <end position="95"/>
    </location>
</feature>
<dbReference type="OrthoDB" id="2328572at2759"/>